<sequence>MSSKPRQIHTAACLIIGDEVLNGKTVDTNSPYLARFLFARGINLKKIETIPDDRQTIIDSARALSAAHDIVITSGGIGPTHDDITYPSLAEAFNVPLELHQETKRRMAEKSKERGEDFDWETPSATLKARLRMSELPTGEGCNVLYVDDSVWVPVAVVGGNVHVLPGVPKIFQQLVEGLGKKWDQEGRLTGNQGVRVIISTPKKESEVAEFLTELQKRVESRGVKVGSYPRWGEKRNTVTLVGEDKEYIESLVEEVKKGVDGRRVQVEGEDDGLEDGKKGRELQEEAVKN</sequence>
<dbReference type="InParanoid" id="A0A4V3SJB9"/>
<dbReference type="InterPro" id="IPR036425">
    <property type="entry name" value="MoaB/Mog-like_dom_sf"/>
</dbReference>
<accession>A0A4V3SJB9</accession>
<dbReference type="SMART" id="SM00852">
    <property type="entry name" value="MoCF_biosynth"/>
    <property type="match status" value="1"/>
</dbReference>
<dbReference type="SUPFAM" id="SSF53218">
    <property type="entry name" value="Molybdenum cofactor biosynthesis proteins"/>
    <property type="match status" value="1"/>
</dbReference>
<dbReference type="InterPro" id="IPR001453">
    <property type="entry name" value="MoaB/Mog_dom"/>
</dbReference>
<dbReference type="Gene3D" id="3.40.980.10">
    <property type="entry name" value="MoaB/Mog-like domain"/>
    <property type="match status" value="1"/>
</dbReference>
<organism evidence="3 4">
    <name type="scientific">Ascodesmis nigricans</name>
    <dbReference type="NCBI Taxonomy" id="341454"/>
    <lineage>
        <taxon>Eukaryota</taxon>
        <taxon>Fungi</taxon>
        <taxon>Dikarya</taxon>
        <taxon>Ascomycota</taxon>
        <taxon>Pezizomycotina</taxon>
        <taxon>Pezizomycetes</taxon>
        <taxon>Pezizales</taxon>
        <taxon>Ascodesmidaceae</taxon>
        <taxon>Ascodesmis</taxon>
    </lineage>
</organism>
<dbReference type="Pfam" id="PF24102">
    <property type="entry name" value="FLAD1_M"/>
    <property type="match status" value="1"/>
</dbReference>
<evidence type="ECO:0000256" key="1">
    <source>
        <dbReference type="SAM" id="MobiDB-lite"/>
    </source>
</evidence>
<dbReference type="GO" id="GO:0042726">
    <property type="term" value="P:flavin-containing compound metabolic process"/>
    <property type="evidence" value="ECO:0007669"/>
    <property type="project" value="TreeGrafter"/>
</dbReference>
<gene>
    <name evidence="3" type="ORF">EX30DRAFT_354492</name>
</gene>
<dbReference type="FunCoup" id="A0A4V3SJB9">
    <property type="interactions" value="16"/>
</dbReference>
<dbReference type="Proteomes" id="UP000298138">
    <property type="component" value="Unassembled WGS sequence"/>
</dbReference>
<dbReference type="Pfam" id="PF00994">
    <property type="entry name" value="MoCF_biosynth"/>
    <property type="match status" value="1"/>
</dbReference>
<evidence type="ECO:0000313" key="4">
    <source>
        <dbReference type="Proteomes" id="UP000298138"/>
    </source>
</evidence>
<dbReference type="EMBL" id="ML220114">
    <property type="protein sequence ID" value="TGZ83405.1"/>
    <property type="molecule type" value="Genomic_DNA"/>
</dbReference>
<reference evidence="3 4" key="1">
    <citation type="submission" date="2019-04" db="EMBL/GenBank/DDBJ databases">
        <title>Comparative genomics and transcriptomics to analyze fruiting body development in filamentous ascomycetes.</title>
        <authorList>
            <consortium name="DOE Joint Genome Institute"/>
            <person name="Lutkenhaus R."/>
            <person name="Traeger S."/>
            <person name="Breuer J."/>
            <person name="Kuo A."/>
            <person name="Lipzen A."/>
            <person name="Pangilinan J."/>
            <person name="Dilworth D."/>
            <person name="Sandor L."/>
            <person name="Poggeler S."/>
            <person name="Barry K."/>
            <person name="Grigoriev I.V."/>
            <person name="Nowrousian M."/>
        </authorList>
    </citation>
    <scope>NUCLEOTIDE SEQUENCE [LARGE SCALE GENOMIC DNA]</scope>
    <source>
        <strain evidence="3 4">CBS 389.68</strain>
    </source>
</reference>
<evidence type="ECO:0000259" key="2">
    <source>
        <dbReference type="SMART" id="SM00852"/>
    </source>
</evidence>
<dbReference type="InterPro" id="IPR056596">
    <property type="entry name" value="FLAD1_M"/>
</dbReference>
<dbReference type="PANTHER" id="PTHR47675">
    <property type="entry name" value="MOLYBDOPTERIN BINDING DOMAIN PROTEIN (AFU_ORTHOLOGUE AFUA_5G11210)"/>
    <property type="match status" value="1"/>
</dbReference>
<dbReference type="GO" id="GO:0047884">
    <property type="term" value="F:FAD diphosphatase activity"/>
    <property type="evidence" value="ECO:0007669"/>
    <property type="project" value="TreeGrafter"/>
</dbReference>
<dbReference type="PANTHER" id="PTHR47675:SF1">
    <property type="entry name" value="MOLYBDOPTERIN BINDING DOMAIN PROTEIN (AFU_ORTHOLOGUE AFUA_5G11210)"/>
    <property type="match status" value="1"/>
</dbReference>
<dbReference type="OrthoDB" id="448496at2759"/>
<feature type="compositionally biased region" description="Basic and acidic residues" evidence="1">
    <location>
        <begin position="275"/>
        <end position="290"/>
    </location>
</feature>
<dbReference type="CDD" id="cd00885">
    <property type="entry name" value="cinA"/>
    <property type="match status" value="1"/>
</dbReference>
<keyword evidence="4" id="KW-1185">Reference proteome</keyword>
<feature type="domain" description="MoaB/Mog" evidence="2">
    <location>
        <begin position="12"/>
        <end position="186"/>
    </location>
</feature>
<proteinExistence type="predicted"/>
<dbReference type="STRING" id="341454.A0A4V3SJB9"/>
<evidence type="ECO:0000313" key="3">
    <source>
        <dbReference type="EMBL" id="TGZ83405.1"/>
    </source>
</evidence>
<name>A0A4V3SJB9_9PEZI</name>
<dbReference type="AlphaFoldDB" id="A0A4V3SJB9"/>
<protein>
    <submittedName>
        <fullName evidence="3">Molybdopterin binding protein</fullName>
    </submittedName>
</protein>
<feature type="region of interest" description="Disordered" evidence="1">
    <location>
        <begin position="267"/>
        <end position="290"/>
    </location>
</feature>